<dbReference type="HOGENOM" id="CLU_2476323_0_0_6"/>
<sequence length="91" mass="10830">MRLNYQSNRQIAGKKIPSLWGKNWDEIGVFVAYYYSYSKISHLLRAHYRETVFFSHVASCSRMLCFVNTLYIAFTIHYFDTNLNVFQQDSD</sequence>
<organism evidence="1 2">
    <name type="scientific">Acinetobacter lwoffii NIPH 478</name>
    <dbReference type="NCBI Taxonomy" id="1217668"/>
    <lineage>
        <taxon>Bacteria</taxon>
        <taxon>Pseudomonadati</taxon>
        <taxon>Pseudomonadota</taxon>
        <taxon>Gammaproteobacteria</taxon>
        <taxon>Moraxellales</taxon>
        <taxon>Moraxellaceae</taxon>
        <taxon>Acinetobacter</taxon>
    </lineage>
</organism>
<gene>
    <name evidence="1" type="ORF">F923_02358</name>
</gene>
<protein>
    <submittedName>
        <fullName evidence="1">Uncharacterized protein</fullName>
    </submittedName>
</protein>
<dbReference type="AlphaFoldDB" id="N9HHV7"/>
<accession>N9HHV7</accession>
<dbReference type="Proteomes" id="UP000018416">
    <property type="component" value="Unassembled WGS sequence"/>
</dbReference>
<reference evidence="1 2" key="1">
    <citation type="submission" date="2013-02" db="EMBL/GenBank/DDBJ databases">
        <title>The Genome Sequence of Acinetobacter lwoffii NIPH 478.</title>
        <authorList>
            <consortium name="The Broad Institute Genome Sequencing Platform"/>
            <consortium name="The Broad Institute Genome Sequencing Center for Infectious Disease"/>
            <person name="Cerqueira G."/>
            <person name="Feldgarden M."/>
            <person name="Courvalin P."/>
            <person name="Perichon B."/>
            <person name="Grillot-Courvalin C."/>
            <person name="Clermont D."/>
            <person name="Rocha E."/>
            <person name="Yoon E.-J."/>
            <person name="Nemec A."/>
            <person name="Walker B."/>
            <person name="Young S.K."/>
            <person name="Zeng Q."/>
            <person name="Gargeya S."/>
            <person name="Fitzgerald M."/>
            <person name="Haas B."/>
            <person name="Abouelleil A."/>
            <person name="Alvarado L."/>
            <person name="Arachchi H.M."/>
            <person name="Berlin A.M."/>
            <person name="Chapman S.B."/>
            <person name="Dewar J."/>
            <person name="Goldberg J."/>
            <person name="Griggs A."/>
            <person name="Gujja S."/>
            <person name="Hansen M."/>
            <person name="Howarth C."/>
            <person name="Imamovic A."/>
            <person name="Larimer J."/>
            <person name="McCowan C."/>
            <person name="Murphy C."/>
            <person name="Neiman D."/>
            <person name="Pearson M."/>
            <person name="Priest M."/>
            <person name="Roberts A."/>
            <person name="Saif S."/>
            <person name="Shea T."/>
            <person name="Sisk P."/>
            <person name="Sykes S."/>
            <person name="Wortman J."/>
            <person name="Nusbaum C."/>
            <person name="Birren B."/>
        </authorList>
    </citation>
    <scope>NUCLEOTIDE SEQUENCE [LARGE SCALE GENOMIC DNA]</scope>
    <source>
        <strain evidence="1 2">NIPH 478</strain>
    </source>
</reference>
<proteinExistence type="predicted"/>
<dbReference type="EMBL" id="APQU01000015">
    <property type="protein sequence ID" value="ENW29076.1"/>
    <property type="molecule type" value="Genomic_DNA"/>
</dbReference>
<comment type="caution">
    <text evidence="1">The sequence shown here is derived from an EMBL/GenBank/DDBJ whole genome shotgun (WGS) entry which is preliminary data.</text>
</comment>
<evidence type="ECO:0000313" key="1">
    <source>
        <dbReference type="EMBL" id="ENW29076.1"/>
    </source>
</evidence>
<evidence type="ECO:0000313" key="2">
    <source>
        <dbReference type="Proteomes" id="UP000018416"/>
    </source>
</evidence>
<name>N9HHV7_ACILW</name>